<keyword evidence="1" id="KW-0812">Transmembrane</keyword>
<gene>
    <name evidence="2" type="ORF">LCGC14_3154650</name>
</gene>
<protein>
    <recommendedName>
        <fullName evidence="3">DUF2474 domain-containing protein</fullName>
    </recommendedName>
</protein>
<reference evidence="2" key="1">
    <citation type="journal article" date="2015" name="Nature">
        <title>Complex archaea that bridge the gap between prokaryotes and eukaryotes.</title>
        <authorList>
            <person name="Spang A."/>
            <person name="Saw J.H."/>
            <person name="Jorgensen S.L."/>
            <person name="Zaremba-Niedzwiedzka K."/>
            <person name="Martijn J."/>
            <person name="Lind A.E."/>
            <person name="van Eijk R."/>
            <person name="Schleper C."/>
            <person name="Guy L."/>
            <person name="Ettema T.J."/>
        </authorList>
    </citation>
    <scope>NUCLEOTIDE SEQUENCE</scope>
</reference>
<name>A0A0F8XZU4_9ZZZZ</name>
<organism evidence="2">
    <name type="scientific">marine sediment metagenome</name>
    <dbReference type="NCBI Taxonomy" id="412755"/>
    <lineage>
        <taxon>unclassified sequences</taxon>
        <taxon>metagenomes</taxon>
        <taxon>ecological metagenomes</taxon>
    </lineage>
</organism>
<feature type="transmembrane region" description="Helical" evidence="1">
    <location>
        <begin position="12"/>
        <end position="35"/>
    </location>
</feature>
<accession>A0A0F8XZU4</accession>
<evidence type="ECO:0000313" key="2">
    <source>
        <dbReference type="EMBL" id="KKK47494.1"/>
    </source>
</evidence>
<evidence type="ECO:0008006" key="3">
    <source>
        <dbReference type="Google" id="ProtNLM"/>
    </source>
</evidence>
<sequence>MTPEERKWKAGYWILGLCLSFVIWSFVIGTILRIVEGIA</sequence>
<comment type="caution">
    <text evidence="2">The sequence shown here is derived from an EMBL/GenBank/DDBJ whole genome shotgun (WGS) entry which is preliminary data.</text>
</comment>
<evidence type="ECO:0000256" key="1">
    <source>
        <dbReference type="SAM" id="Phobius"/>
    </source>
</evidence>
<keyword evidence="1" id="KW-1133">Transmembrane helix</keyword>
<dbReference type="EMBL" id="LAZR01069553">
    <property type="protein sequence ID" value="KKK47494.1"/>
    <property type="molecule type" value="Genomic_DNA"/>
</dbReference>
<proteinExistence type="predicted"/>
<dbReference type="AlphaFoldDB" id="A0A0F8XZU4"/>
<keyword evidence="1" id="KW-0472">Membrane</keyword>
<feature type="non-terminal residue" evidence="2">
    <location>
        <position position="39"/>
    </location>
</feature>